<comment type="caution">
    <text evidence="1">The sequence shown here is derived from an EMBL/GenBank/DDBJ whole genome shotgun (WGS) entry which is preliminary data.</text>
</comment>
<evidence type="ECO:0000313" key="2">
    <source>
        <dbReference type="Proteomes" id="UP000826651"/>
    </source>
</evidence>
<gene>
    <name evidence="1" type="ORF">KCQ71_10110</name>
</gene>
<dbReference type="EMBL" id="JAGSHT010000010">
    <property type="protein sequence ID" value="MBZ2196507.1"/>
    <property type="molecule type" value="Genomic_DNA"/>
</dbReference>
<dbReference type="RefSeq" id="WP_223405427.1">
    <property type="nucleotide sequence ID" value="NZ_JAGSHT010000010.1"/>
</dbReference>
<evidence type="ECO:0000313" key="1">
    <source>
        <dbReference type="EMBL" id="MBZ2196507.1"/>
    </source>
</evidence>
<dbReference type="Proteomes" id="UP000826651">
    <property type="component" value="Unassembled WGS sequence"/>
</dbReference>
<organism evidence="1 2">
    <name type="scientific">Occultella gossypii</name>
    <dbReference type="NCBI Taxonomy" id="2800820"/>
    <lineage>
        <taxon>Bacteria</taxon>
        <taxon>Bacillati</taxon>
        <taxon>Actinomycetota</taxon>
        <taxon>Actinomycetes</taxon>
        <taxon>Micrococcales</taxon>
        <taxon>Ruaniaceae</taxon>
        <taxon>Occultella</taxon>
    </lineage>
</organism>
<reference evidence="1 2" key="1">
    <citation type="submission" date="2021-04" db="EMBL/GenBank/DDBJ databases">
        <title>Ruania sp. nov., isolated from sandy soil of mangrove forest.</title>
        <authorList>
            <person name="Ge X."/>
            <person name="Huang R."/>
            <person name="Liu W."/>
        </authorList>
    </citation>
    <scope>NUCLEOTIDE SEQUENCE [LARGE SCALE GENOMIC DNA]</scope>
    <source>
        <strain evidence="1 2">N2-46</strain>
    </source>
</reference>
<keyword evidence="2" id="KW-1185">Reference proteome</keyword>
<name>A0ABS7S876_9MICO</name>
<protein>
    <submittedName>
        <fullName evidence="1">Uncharacterized protein</fullName>
    </submittedName>
</protein>
<proteinExistence type="predicted"/>
<accession>A0ABS7S876</accession>
<sequence length="101" mass="10213">MTEVVADFGAMESYCGQTSSNAAQFDEAVQAAQVGTALSPIAFGILCQFLTPAAVAVQGAVLGAMTITSAAVRAGEGGVRACATSYRETDERIAVGFKGMA</sequence>